<evidence type="ECO:0000313" key="2">
    <source>
        <dbReference type="EMBL" id="KOM48776.1"/>
    </source>
</evidence>
<dbReference type="EMBL" id="CM003377">
    <property type="protein sequence ID" value="KOM48776.1"/>
    <property type="molecule type" value="Genomic_DNA"/>
</dbReference>
<evidence type="ECO:0000256" key="1">
    <source>
        <dbReference type="SAM" id="MobiDB-lite"/>
    </source>
</evidence>
<proteinExistence type="predicted"/>
<evidence type="ECO:0000313" key="3">
    <source>
        <dbReference type="Proteomes" id="UP000053144"/>
    </source>
</evidence>
<accession>A0A0L9V1E2</accession>
<reference evidence="3" key="1">
    <citation type="journal article" date="2015" name="Proc. Natl. Acad. Sci. U.S.A.">
        <title>Genome sequencing of adzuki bean (Vigna angularis) provides insight into high starch and low fat accumulation and domestication.</title>
        <authorList>
            <person name="Yang K."/>
            <person name="Tian Z."/>
            <person name="Chen C."/>
            <person name="Luo L."/>
            <person name="Zhao B."/>
            <person name="Wang Z."/>
            <person name="Yu L."/>
            <person name="Li Y."/>
            <person name="Sun Y."/>
            <person name="Li W."/>
            <person name="Chen Y."/>
            <person name="Li Y."/>
            <person name="Zhang Y."/>
            <person name="Ai D."/>
            <person name="Zhao J."/>
            <person name="Shang C."/>
            <person name="Ma Y."/>
            <person name="Wu B."/>
            <person name="Wang M."/>
            <person name="Gao L."/>
            <person name="Sun D."/>
            <person name="Zhang P."/>
            <person name="Guo F."/>
            <person name="Wang W."/>
            <person name="Li Y."/>
            <person name="Wang J."/>
            <person name="Varshney R.K."/>
            <person name="Wang J."/>
            <person name="Ling H.Q."/>
            <person name="Wan P."/>
        </authorList>
    </citation>
    <scope>NUCLEOTIDE SEQUENCE</scope>
    <source>
        <strain evidence="3">cv. Jingnong 6</strain>
    </source>
</reference>
<dbReference type="Gramene" id="KOM48776">
    <property type="protein sequence ID" value="KOM48776"/>
    <property type="gene ID" value="LR48_Vigan07g248000"/>
</dbReference>
<protein>
    <submittedName>
        <fullName evidence="2">Uncharacterized protein</fullName>
    </submittedName>
</protein>
<feature type="compositionally biased region" description="Polar residues" evidence="1">
    <location>
        <begin position="1"/>
        <end position="12"/>
    </location>
</feature>
<dbReference type="Proteomes" id="UP000053144">
    <property type="component" value="Chromosome 7"/>
</dbReference>
<name>A0A0L9V1E2_PHAAN</name>
<feature type="region of interest" description="Disordered" evidence="1">
    <location>
        <begin position="1"/>
        <end position="24"/>
    </location>
</feature>
<organism evidence="2 3">
    <name type="scientific">Phaseolus angularis</name>
    <name type="common">Azuki bean</name>
    <name type="synonym">Vigna angularis</name>
    <dbReference type="NCBI Taxonomy" id="3914"/>
    <lineage>
        <taxon>Eukaryota</taxon>
        <taxon>Viridiplantae</taxon>
        <taxon>Streptophyta</taxon>
        <taxon>Embryophyta</taxon>
        <taxon>Tracheophyta</taxon>
        <taxon>Spermatophyta</taxon>
        <taxon>Magnoliopsida</taxon>
        <taxon>eudicotyledons</taxon>
        <taxon>Gunneridae</taxon>
        <taxon>Pentapetalae</taxon>
        <taxon>rosids</taxon>
        <taxon>fabids</taxon>
        <taxon>Fabales</taxon>
        <taxon>Fabaceae</taxon>
        <taxon>Papilionoideae</taxon>
        <taxon>50 kb inversion clade</taxon>
        <taxon>NPAAA clade</taxon>
        <taxon>indigoferoid/millettioid clade</taxon>
        <taxon>Phaseoleae</taxon>
        <taxon>Vigna</taxon>
    </lineage>
</organism>
<dbReference type="AlphaFoldDB" id="A0A0L9V1E2"/>
<sequence length="54" mass="5951">MRPGATTSTATARKTLHHELTENPKNLKTQIAILEERGEGSLCRELEQPSGQGY</sequence>
<gene>
    <name evidence="2" type="ORF">LR48_Vigan07g248000</name>
</gene>